<dbReference type="PANTHER" id="PTHR13794:SF58">
    <property type="entry name" value="MITOCHONDRIAL ENOLASE SUPERFAMILY MEMBER 1"/>
    <property type="match status" value="1"/>
</dbReference>
<reference evidence="5" key="1">
    <citation type="submission" date="2020-05" db="EMBL/GenBank/DDBJ databases">
        <authorList>
            <person name="Chiriac C."/>
            <person name="Salcher M."/>
            <person name="Ghai R."/>
            <person name="Kavagutti S V."/>
        </authorList>
    </citation>
    <scope>NUCLEOTIDE SEQUENCE</scope>
</reference>
<dbReference type="InterPro" id="IPR046945">
    <property type="entry name" value="RHMD-like"/>
</dbReference>
<dbReference type="SFLD" id="SFLDS00001">
    <property type="entry name" value="Enolase"/>
    <property type="match status" value="1"/>
</dbReference>
<accession>A0A6J6N928</accession>
<dbReference type="SFLD" id="SFLDG00179">
    <property type="entry name" value="mandelate_racemase"/>
    <property type="match status" value="1"/>
</dbReference>
<dbReference type="InterPro" id="IPR029065">
    <property type="entry name" value="Enolase_C-like"/>
</dbReference>
<evidence type="ECO:0000259" key="4">
    <source>
        <dbReference type="SMART" id="SM00922"/>
    </source>
</evidence>
<feature type="domain" description="Mandelate racemase/muconate lactonizing enzyme C-terminal" evidence="4">
    <location>
        <begin position="139"/>
        <end position="239"/>
    </location>
</feature>
<evidence type="ECO:0000256" key="1">
    <source>
        <dbReference type="ARBA" id="ARBA00001946"/>
    </source>
</evidence>
<dbReference type="Pfam" id="PF02746">
    <property type="entry name" value="MR_MLE_N"/>
    <property type="match status" value="1"/>
</dbReference>
<keyword evidence="3" id="KW-0460">Magnesium</keyword>
<dbReference type="Gene3D" id="3.20.20.120">
    <property type="entry name" value="Enolase-like C-terminal domain"/>
    <property type="match status" value="1"/>
</dbReference>
<dbReference type="CDD" id="cd03316">
    <property type="entry name" value="MR_like"/>
    <property type="match status" value="1"/>
</dbReference>
<evidence type="ECO:0000313" key="5">
    <source>
        <dbReference type="EMBL" id="CAB4682626.1"/>
    </source>
</evidence>
<dbReference type="GO" id="GO:0000287">
    <property type="term" value="F:magnesium ion binding"/>
    <property type="evidence" value="ECO:0007669"/>
    <property type="project" value="TreeGrafter"/>
</dbReference>
<evidence type="ECO:0000256" key="3">
    <source>
        <dbReference type="ARBA" id="ARBA00022842"/>
    </source>
</evidence>
<dbReference type="SUPFAM" id="SSF51604">
    <property type="entry name" value="Enolase C-terminal domain-like"/>
    <property type="match status" value="1"/>
</dbReference>
<dbReference type="SMART" id="SM00922">
    <property type="entry name" value="MR_MLE"/>
    <property type="match status" value="1"/>
</dbReference>
<organism evidence="5">
    <name type="scientific">freshwater metagenome</name>
    <dbReference type="NCBI Taxonomy" id="449393"/>
    <lineage>
        <taxon>unclassified sequences</taxon>
        <taxon>metagenomes</taxon>
        <taxon>ecological metagenomes</taxon>
    </lineage>
</organism>
<gene>
    <name evidence="5" type="ORF">UFOPK2310_01327</name>
</gene>
<name>A0A6J6N928_9ZZZZ</name>
<dbReference type="GO" id="GO:0016836">
    <property type="term" value="F:hydro-lyase activity"/>
    <property type="evidence" value="ECO:0007669"/>
    <property type="project" value="TreeGrafter"/>
</dbReference>
<dbReference type="InterPro" id="IPR029017">
    <property type="entry name" value="Enolase-like_N"/>
</dbReference>
<protein>
    <submittedName>
        <fullName evidence="5">Unannotated protein</fullName>
    </submittedName>
</protein>
<dbReference type="InterPro" id="IPR013342">
    <property type="entry name" value="Mandelate_racemase_C"/>
</dbReference>
<dbReference type="GO" id="GO:0016052">
    <property type="term" value="P:carbohydrate catabolic process"/>
    <property type="evidence" value="ECO:0007669"/>
    <property type="project" value="TreeGrafter"/>
</dbReference>
<dbReference type="EMBL" id="CAEZWW010000190">
    <property type="protein sequence ID" value="CAB4682626.1"/>
    <property type="molecule type" value="Genomic_DNA"/>
</dbReference>
<comment type="cofactor">
    <cofactor evidence="1">
        <name>Mg(2+)</name>
        <dbReference type="ChEBI" id="CHEBI:18420"/>
    </cofactor>
</comment>
<dbReference type="SUPFAM" id="SSF54826">
    <property type="entry name" value="Enolase N-terminal domain-like"/>
    <property type="match status" value="1"/>
</dbReference>
<keyword evidence="2" id="KW-0479">Metal-binding</keyword>
<dbReference type="PANTHER" id="PTHR13794">
    <property type="entry name" value="ENOLASE SUPERFAMILY, MANDELATE RACEMASE"/>
    <property type="match status" value="1"/>
</dbReference>
<dbReference type="Gene3D" id="3.30.390.10">
    <property type="entry name" value="Enolase-like, N-terminal domain"/>
    <property type="match status" value="1"/>
</dbReference>
<dbReference type="AlphaFoldDB" id="A0A6J6N928"/>
<dbReference type="InterPro" id="IPR036849">
    <property type="entry name" value="Enolase-like_C_sf"/>
</dbReference>
<evidence type="ECO:0000256" key="2">
    <source>
        <dbReference type="ARBA" id="ARBA00022723"/>
    </source>
</evidence>
<dbReference type="InterPro" id="IPR013341">
    <property type="entry name" value="Mandelate_racemase_N_dom"/>
</dbReference>
<dbReference type="Pfam" id="PF13378">
    <property type="entry name" value="MR_MLE_C"/>
    <property type="match status" value="1"/>
</dbReference>
<proteinExistence type="predicted"/>
<sequence>MNARIAKTEVLELRHPVVTPTGPAAVTYSHRESLIVRLEDGDGLVGWGETYTAPGLAAVARAVGSMLEGKAAADSRGLLDLLWETCVDSMVVSAWSIAIDDLRARQLGVSVAQLYGGSRRKKVRAYASSGGYRKGFEPEEGWLADVKYAKDNGFTACKLRIGRYHPRRELVGLRKVRAAVDPSMDLMVDANGAYSVPLAIEVGRGLEALGFRWFEEPLIRFRAGMSYPGYELLSALDIPIAAGEGLQTRGAFAAFLDRKAADIIQPDVAICGGVGEGLFIAEMAALRGVPCVPHAWGGAILLAATIAFLSLIPESSELVGPASPLLEFDLFENRMRTEISSDSLQAIDGYVTVPVNPGLGIEIDEHALRSLVDLGAR</sequence>